<protein>
    <submittedName>
        <fullName evidence="2">Uncharacterized protein</fullName>
    </submittedName>
</protein>
<dbReference type="EMBL" id="JFGV01000001">
    <property type="protein sequence ID" value="EYU17326.1"/>
    <property type="molecule type" value="Genomic_DNA"/>
</dbReference>
<keyword evidence="1" id="KW-0732">Signal</keyword>
<dbReference type="Proteomes" id="UP000023464">
    <property type="component" value="Unassembled WGS sequence"/>
</dbReference>
<dbReference type="AlphaFoldDB" id="A0A022PNP0"/>
<feature type="chain" id="PRO_5001503480" evidence="1">
    <location>
        <begin position="20"/>
        <end position="101"/>
    </location>
</feature>
<name>A0A022PNP0_9GAMM</name>
<comment type="caution">
    <text evidence="2">The sequence shown here is derived from an EMBL/GenBank/DDBJ whole genome shotgun (WGS) entry which is preliminary data.</text>
</comment>
<organism evidence="2 3">
    <name type="scientific">Photorhabdus aegyptia</name>
    <dbReference type="NCBI Taxonomy" id="2805098"/>
    <lineage>
        <taxon>Bacteria</taxon>
        <taxon>Pseudomonadati</taxon>
        <taxon>Pseudomonadota</taxon>
        <taxon>Gammaproteobacteria</taxon>
        <taxon>Enterobacterales</taxon>
        <taxon>Morganellaceae</taxon>
        <taxon>Photorhabdus</taxon>
    </lineage>
</organism>
<accession>A0A022PNP0</accession>
<evidence type="ECO:0000313" key="2">
    <source>
        <dbReference type="EMBL" id="EYU17326.1"/>
    </source>
</evidence>
<feature type="signal peptide" evidence="1">
    <location>
        <begin position="1"/>
        <end position="19"/>
    </location>
</feature>
<evidence type="ECO:0000256" key="1">
    <source>
        <dbReference type="SAM" id="SignalP"/>
    </source>
</evidence>
<proteinExistence type="predicted"/>
<evidence type="ECO:0000313" key="3">
    <source>
        <dbReference type="Proteomes" id="UP000023464"/>
    </source>
</evidence>
<gene>
    <name evidence="2" type="ORF">BA1DRAFT_00106</name>
</gene>
<reference evidence="2 3" key="1">
    <citation type="submission" date="2014-03" db="EMBL/GenBank/DDBJ databases">
        <title>Draft Genome of Photorhabdus luminescens BA1, an Egyptian Isolate.</title>
        <authorList>
            <person name="Ghazal S."/>
            <person name="Hurst S.G.IV."/>
            <person name="Morris K."/>
            <person name="Thomas K."/>
            <person name="Tisa L.S."/>
        </authorList>
    </citation>
    <scope>NUCLEOTIDE SEQUENCE [LARGE SCALE GENOMIC DNA]</scope>
    <source>
        <strain evidence="2 3">BA1</strain>
    </source>
</reference>
<sequence>MKKFMLGVLLLGIASAANAGNGADRSIELTDQECIAQWYMSSASQSCDILSIWKLGNDTCAITAQCRAVHGPVVENGTRFFPYSQVSQIANCGGYLKTDGC</sequence>
<keyword evidence="3" id="KW-1185">Reference proteome</keyword>